<dbReference type="AlphaFoldDB" id="W9VRU5"/>
<dbReference type="STRING" id="1229521.D791_00493"/>
<protein>
    <submittedName>
        <fullName evidence="2">Uncharacterized protein</fullName>
    </submittedName>
</protein>
<evidence type="ECO:0000256" key="1">
    <source>
        <dbReference type="SAM" id="SignalP"/>
    </source>
</evidence>
<evidence type="ECO:0000313" key="2">
    <source>
        <dbReference type="EMBL" id="EXJ13140.1"/>
    </source>
</evidence>
<gene>
    <name evidence="2" type="ORF">D791_00493</name>
</gene>
<dbReference type="Proteomes" id="UP000019464">
    <property type="component" value="Unassembled WGS sequence"/>
</dbReference>
<name>W9VRU5_9GAMM</name>
<feature type="signal peptide" evidence="1">
    <location>
        <begin position="1"/>
        <end position="30"/>
    </location>
</feature>
<reference evidence="2 3" key="2">
    <citation type="journal article" date="2015" name="Syst. Appl. Microbiol.">
        <title>Nitrincola nitratireducens sp. nov. isolated from a haloalkaline crater lake.</title>
        <authorList>
            <person name="Singh A."/>
            <person name="Vaidya B."/>
            <person name="Tanuku N.R."/>
            <person name="Pinnaka A.K."/>
        </authorList>
    </citation>
    <scope>NUCLEOTIDE SEQUENCE [LARGE SCALE GENOMIC DNA]</scope>
    <source>
        <strain evidence="2 3">AK23</strain>
    </source>
</reference>
<reference evidence="3" key="1">
    <citation type="submission" date="2012-11" db="EMBL/GenBank/DDBJ databases">
        <authorList>
            <person name="Singh A."/>
            <person name="Pinnaka A.K."/>
            <person name="Vaidya B."/>
        </authorList>
    </citation>
    <scope>NUCLEOTIDE SEQUENCE [LARGE SCALE GENOMIC DNA]</scope>
    <source>
        <strain evidence="3">AK23</strain>
    </source>
</reference>
<keyword evidence="1" id="KW-0732">Signal</keyword>
<evidence type="ECO:0000313" key="3">
    <source>
        <dbReference type="Proteomes" id="UP000019464"/>
    </source>
</evidence>
<organism evidence="2 3">
    <name type="scientific">Nitrincola nitratireducens</name>
    <dbReference type="NCBI Taxonomy" id="1229521"/>
    <lineage>
        <taxon>Bacteria</taxon>
        <taxon>Pseudomonadati</taxon>
        <taxon>Pseudomonadota</taxon>
        <taxon>Gammaproteobacteria</taxon>
        <taxon>Oceanospirillales</taxon>
        <taxon>Oceanospirillaceae</taxon>
        <taxon>Nitrincola</taxon>
    </lineage>
</organism>
<dbReference type="EMBL" id="AONB01000001">
    <property type="protein sequence ID" value="EXJ13140.1"/>
    <property type="molecule type" value="Genomic_DNA"/>
</dbReference>
<keyword evidence="3" id="KW-1185">Reference proteome</keyword>
<feature type="chain" id="PRO_5004930705" evidence="1">
    <location>
        <begin position="31"/>
        <end position="80"/>
    </location>
</feature>
<accession>W9VRU5</accession>
<sequence length="80" mass="9097">MKEANGMSKQRAFVWIAGIAMLLAAQQVTADVQRFLPQPPILIIENILSKQISSAPVDLPSDVQRLYQEEYEESKVYELF</sequence>
<comment type="caution">
    <text evidence="2">The sequence shown here is derived from an EMBL/GenBank/DDBJ whole genome shotgun (WGS) entry which is preliminary data.</text>
</comment>
<proteinExistence type="predicted"/>